<evidence type="ECO:0000256" key="1">
    <source>
        <dbReference type="SAM" id="MobiDB-lite"/>
    </source>
</evidence>
<keyword evidence="3" id="KW-1185">Reference proteome</keyword>
<gene>
    <name evidence="2" type="ORF">CBR_g25782</name>
</gene>
<feature type="compositionally biased region" description="Basic residues" evidence="1">
    <location>
        <begin position="176"/>
        <end position="197"/>
    </location>
</feature>
<reference evidence="2 3" key="1">
    <citation type="journal article" date="2018" name="Cell">
        <title>The Chara Genome: Secondary Complexity and Implications for Plant Terrestrialization.</title>
        <authorList>
            <person name="Nishiyama T."/>
            <person name="Sakayama H."/>
            <person name="Vries J.D."/>
            <person name="Buschmann H."/>
            <person name="Saint-Marcoux D."/>
            <person name="Ullrich K.K."/>
            <person name="Haas F.B."/>
            <person name="Vanderstraeten L."/>
            <person name="Becker D."/>
            <person name="Lang D."/>
            <person name="Vosolsobe S."/>
            <person name="Rombauts S."/>
            <person name="Wilhelmsson P.K.I."/>
            <person name="Janitza P."/>
            <person name="Kern R."/>
            <person name="Heyl A."/>
            <person name="Rumpler F."/>
            <person name="Villalobos L.I.A.C."/>
            <person name="Clay J.M."/>
            <person name="Skokan R."/>
            <person name="Toyoda A."/>
            <person name="Suzuki Y."/>
            <person name="Kagoshima H."/>
            <person name="Schijlen E."/>
            <person name="Tajeshwar N."/>
            <person name="Catarino B."/>
            <person name="Hetherington A.J."/>
            <person name="Saltykova A."/>
            <person name="Bonnot C."/>
            <person name="Breuninger H."/>
            <person name="Symeonidi A."/>
            <person name="Radhakrishnan G.V."/>
            <person name="Van Nieuwerburgh F."/>
            <person name="Deforce D."/>
            <person name="Chang C."/>
            <person name="Karol K.G."/>
            <person name="Hedrich R."/>
            <person name="Ulvskov P."/>
            <person name="Glockner G."/>
            <person name="Delwiche C.F."/>
            <person name="Petrasek J."/>
            <person name="Van de Peer Y."/>
            <person name="Friml J."/>
            <person name="Beilby M."/>
            <person name="Dolan L."/>
            <person name="Kohara Y."/>
            <person name="Sugano S."/>
            <person name="Fujiyama A."/>
            <person name="Delaux P.-M."/>
            <person name="Quint M."/>
            <person name="TheiBen G."/>
            <person name="Hagemann M."/>
            <person name="Harholt J."/>
            <person name="Dunand C."/>
            <person name="Zachgo S."/>
            <person name="Langdale J."/>
            <person name="Maumus F."/>
            <person name="Straeten D.V.D."/>
            <person name="Gould S.B."/>
            <person name="Rensing S.A."/>
        </authorList>
    </citation>
    <scope>NUCLEOTIDE SEQUENCE [LARGE SCALE GENOMIC DNA]</scope>
    <source>
        <strain evidence="2 3">S276</strain>
    </source>
</reference>
<dbReference type="AlphaFoldDB" id="A0A388L6B3"/>
<dbReference type="EMBL" id="BFEA01000279">
    <property type="protein sequence ID" value="GBG77851.1"/>
    <property type="molecule type" value="Genomic_DNA"/>
</dbReference>
<evidence type="ECO:0000313" key="3">
    <source>
        <dbReference type="Proteomes" id="UP000265515"/>
    </source>
</evidence>
<feature type="region of interest" description="Disordered" evidence="1">
    <location>
        <begin position="29"/>
        <end position="227"/>
    </location>
</feature>
<organism evidence="2 3">
    <name type="scientific">Chara braunii</name>
    <name type="common">Braun's stonewort</name>
    <dbReference type="NCBI Taxonomy" id="69332"/>
    <lineage>
        <taxon>Eukaryota</taxon>
        <taxon>Viridiplantae</taxon>
        <taxon>Streptophyta</taxon>
        <taxon>Charophyceae</taxon>
        <taxon>Charales</taxon>
        <taxon>Characeae</taxon>
        <taxon>Chara</taxon>
    </lineage>
</organism>
<protein>
    <submittedName>
        <fullName evidence="2">Uncharacterized protein</fullName>
    </submittedName>
</protein>
<dbReference type="Proteomes" id="UP000265515">
    <property type="component" value="Unassembled WGS sequence"/>
</dbReference>
<sequence length="272" mass="29609">MDEESDEETGKDKWVRKLDSKFLATPGHIRGEGSCDVNVGREAGGGGEARLRGDGEYDEDEGECGSGEQRENVGGGAVHCDGTAEQMEWDRVAASGGVEYGGQGGSEMEDGELEDKGGDPGVSAGLTSKRGGKRTAEESPTPAAPKKQARRKDVDEARVALDASQGTLDEPDVKRKSSARIRKKSQLKNHVRPSRRQKSNDSSDDAEGVAPRLLSLPNDVEQETKKPSAINMTQCYFFDYDEEVKKRRDPSRVVIDVVQILRIPEEDIAFNQ</sequence>
<evidence type="ECO:0000313" key="2">
    <source>
        <dbReference type="EMBL" id="GBG77851.1"/>
    </source>
</evidence>
<accession>A0A388L6B3</accession>
<name>A0A388L6B3_CHABU</name>
<comment type="caution">
    <text evidence="2">The sequence shown here is derived from an EMBL/GenBank/DDBJ whole genome shotgun (WGS) entry which is preliminary data.</text>
</comment>
<dbReference type="Gramene" id="GBG77851">
    <property type="protein sequence ID" value="GBG77851"/>
    <property type="gene ID" value="CBR_g25782"/>
</dbReference>
<proteinExistence type="predicted"/>